<reference evidence="2" key="2">
    <citation type="submission" date="2025-08" db="UniProtKB">
        <authorList>
            <consortium name="RefSeq"/>
        </authorList>
    </citation>
    <scope>IDENTIFICATION</scope>
    <source>
        <tissue evidence="2">Leaf</tissue>
    </source>
</reference>
<accession>A0AC58T4B9</accession>
<protein>
    <submittedName>
        <fullName evidence="2">Uncharacterized protein LOC142172176</fullName>
    </submittedName>
</protein>
<name>A0AC58T4B9_TOBAC</name>
<proteinExistence type="predicted"/>
<sequence>MDNILWWNVRGLNAPNKQKEVKLLYSREGIGLAGLVETKIKGSKIEQVANKLFEGWGSMTNLDYHPNERIWLVWRTDYSQIRMVSGMAQAITYEVVYRSLQKIMMLTVVYVFNTKEERRPLWNYLEAVGVNVSQPWIIMGDFNVVLHMDNRIGGNPVSMAEVKEFHECVENCGLLEFPKQRSRYTWNDKHGGSIIFSKIDWVFVNSEWLDSMPDFSTTFLPEMINDHSPMKLSMLNSPNKGRKQFKYCNVWSSHPLFLERVKAG</sequence>
<dbReference type="RefSeq" id="XP_075092061.1">
    <property type="nucleotide sequence ID" value="XM_075235960.1"/>
</dbReference>
<dbReference type="Proteomes" id="UP000790787">
    <property type="component" value="Chromosome 17"/>
</dbReference>
<organism evidence="1 2">
    <name type="scientific">Nicotiana tabacum</name>
    <name type="common">Common tobacco</name>
    <dbReference type="NCBI Taxonomy" id="4097"/>
    <lineage>
        <taxon>Eukaryota</taxon>
        <taxon>Viridiplantae</taxon>
        <taxon>Streptophyta</taxon>
        <taxon>Embryophyta</taxon>
        <taxon>Tracheophyta</taxon>
        <taxon>Spermatophyta</taxon>
        <taxon>Magnoliopsida</taxon>
        <taxon>eudicotyledons</taxon>
        <taxon>Gunneridae</taxon>
        <taxon>Pentapetalae</taxon>
        <taxon>asterids</taxon>
        <taxon>lamiids</taxon>
        <taxon>Solanales</taxon>
        <taxon>Solanaceae</taxon>
        <taxon>Nicotianoideae</taxon>
        <taxon>Nicotianeae</taxon>
        <taxon>Nicotiana</taxon>
    </lineage>
</organism>
<reference evidence="1" key="1">
    <citation type="journal article" date="2014" name="Nat. Commun.">
        <title>The tobacco genome sequence and its comparison with those of tomato and potato.</title>
        <authorList>
            <person name="Sierro N."/>
            <person name="Battey J.N."/>
            <person name="Ouadi S."/>
            <person name="Bakaher N."/>
            <person name="Bovet L."/>
            <person name="Willig A."/>
            <person name="Goepfert S."/>
            <person name="Peitsch M.C."/>
            <person name="Ivanov N.V."/>
        </authorList>
    </citation>
    <scope>NUCLEOTIDE SEQUENCE [LARGE SCALE GENOMIC DNA]</scope>
</reference>
<gene>
    <name evidence="2" type="primary">LOC142172176</name>
</gene>
<evidence type="ECO:0000313" key="1">
    <source>
        <dbReference type="Proteomes" id="UP000790787"/>
    </source>
</evidence>
<keyword evidence="1" id="KW-1185">Reference proteome</keyword>
<evidence type="ECO:0000313" key="2">
    <source>
        <dbReference type="RefSeq" id="XP_075092061.1"/>
    </source>
</evidence>